<sequence>MRGVTQPQLERARGAARGPEAAERGLRGKVGKLLRELWKPGPTDARRGAMTSAGSATFQPISPASWHPNPGPRSRRRREPMRSGPGEKDRRPAYGGGEAVRLQGAPAGARGCGAAPAGVGGCSGGRCQRRRHSAAMERPQGAADGFSRWLHGLGLLFLLQLLPPATLGQDRLDAPPPPAAPLPRWSGPIGVSWGLRAAAAGGPIPRGGRWRRSAPGEDEECGGGHDFVAKLVNNTHQHVFDDLRGSVSLSWVGDSTGVILVLTTFHVPLVIMTFGQSKLYRSEDYGKSFKDITNLINNTFIRTEFGMAIGPENSGKVILTAEVSGGSSGGRIFRSSDFAKNFVQTDLPFHLLTQMMYSPQNSDYLLALSTENGLWVSKNFGGKWEEIHKAVCLAKWGSENTIFFTTYVNGSCKADLGALELWRTSDLGKTFKTIGVKIYSFGLGGRFLFASVMADKDTTRRIHVSTDQGDTWGVAQLPSVGQEQFYSILAANDDMVFMHVDEPGDTGFGTIFTSDDRGIVYSKSLDRHLYTTTGGETDFTNVTSLRGVYITSVLSEDNSIQTMITFDQGGRWKHLRKPENSECDATAKNKNECSLHIHASYSISQKLNVPMAPLSEPNAVGIVIAHGSVGDAISVMVPDVYISDDGGYSWAKMLKGPHYYTILDSGGIIVAIEHSSRPINVIKFSTDEGQCWQTYTFTADPIYFTGLASEPGARSMNISIWGFTESFLTSQWVSYTIDFKDILERNCEEKDYTIWLAHSTDPEDYEDGCILGYKEQFLRLRKSSVCQNGRDYVVTKQPSVCLCSLEDFLCDFGYYRPENDSKCVEQPELKGHDLEFCLYGKEEHLTTNGYRKIPGDRCQGGVNPIREVKDLKKKCTSNFLSSEKQDSRPQGHSLSQNPAPPPLGYIENTHSLSPTQEQNSKSNSVPIILAIVGLMLVTVIAGVLIVKKYVCGGRFLVHRYSVLQQHAEANGVDGVDALDTASHSNKSGYHDDSDEDLLE</sequence>
<evidence type="ECO:0000256" key="4">
    <source>
        <dbReference type="ARBA" id="ARBA00022448"/>
    </source>
</evidence>
<evidence type="ECO:0000256" key="26">
    <source>
        <dbReference type="ARBA" id="ARBA00023288"/>
    </source>
</evidence>
<dbReference type="GO" id="GO:0150053">
    <property type="term" value="C:cerebellar climbing fiber to Purkinje cell synapse"/>
    <property type="evidence" value="ECO:0007669"/>
    <property type="project" value="Ensembl"/>
</dbReference>
<keyword evidence="8" id="KW-0254">Endocytosis</keyword>
<dbReference type="GO" id="GO:0006897">
    <property type="term" value="P:endocytosis"/>
    <property type="evidence" value="ECO:0007669"/>
    <property type="project" value="UniProtKB-KW"/>
</dbReference>
<accession>A0A8C5XUM2</accession>
<dbReference type="GO" id="GO:0048011">
    <property type="term" value="P:neurotrophin TRK receptor signaling pathway"/>
    <property type="evidence" value="ECO:0007669"/>
    <property type="project" value="Ensembl"/>
</dbReference>
<dbReference type="GO" id="GO:0005905">
    <property type="term" value="C:clathrin-coated pit"/>
    <property type="evidence" value="ECO:0007669"/>
    <property type="project" value="Ensembl"/>
</dbReference>
<dbReference type="Ensembl" id="ENSMICT00000060311.1">
    <property type="protein sequence ID" value="ENSMICP00000041442.1"/>
    <property type="gene ID" value="ENSMICG00000016349.3"/>
</dbReference>
<dbReference type="GeneTree" id="ENSGT01030000234563"/>
<evidence type="ECO:0000256" key="23">
    <source>
        <dbReference type="ARBA" id="ARBA00023180"/>
    </source>
</evidence>
<dbReference type="GO" id="GO:0090160">
    <property type="term" value="P:Golgi to lysosome transport"/>
    <property type="evidence" value="ECO:0007669"/>
    <property type="project" value="Ensembl"/>
</dbReference>
<dbReference type="PANTHER" id="PTHR12106">
    <property type="entry name" value="SORTILIN RELATED"/>
    <property type="match status" value="1"/>
</dbReference>
<evidence type="ECO:0000256" key="28">
    <source>
        <dbReference type="ARBA" id="ARBA00046292"/>
    </source>
</evidence>
<dbReference type="Proteomes" id="UP000694394">
    <property type="component" value="Chromosome 2"/>
</dbReference>
<keyword evidence="14" id="KW-0221">Differentiation</keyword>
<keyword evidence="12" id="KW-0677">Repeat</keyword>
<evidence type="ECO:0000256" key="11">
    <source>
        <dbReference type="ARBA" id="ARBA00022729"/>
    </source>
</evidence>
<dbReference type="GO" id="GO:0010008">
    <property type="term" value="C:endosome membrane"/>
    <property type="evidence" value="ECO:0007669"/>
    <property type="project" value="UniProtKB-SubCell"/>
</dbReference>
<evidence type="ECO:0000256" key="1">
    <source>
        <dbReference type="ARBA" id="ARBA00004115"/>
    </source>
</evidence>
<evidence type="ECO:0000256" key="20">
    <source>
        <dbReference type="ARBA" id="ARBA00023139"/>
    </source>
</evidence>
<dbReference type="GO" id="GO:0048227">
    <property type="term" value="P:plasma membrane to endosome transport"/>
    <property type="evidence" value="ECO:0007669"/>
    <property type="project" value="Ensembl"/>
</dbReference>
<evidence type="ECO:0000256" key="9">
    <source>
        <dbReference type="ARBA" id="ARBA00022685"/>
    </source>
</evidence>
<dbReference type="Gene3D" id="2.130.10.10">
    <property type="entry name" value="YVTN repeat-like/Quinoprotein amine dehydrogenase"/>
    <property type="match status" value="1"/>
</dbReference>
<dbReference type="GO" id="GO:0009986">
    <property type="term" value="C:cell surface"/>
    <property type="evidence" value="ECO:0007669"/>
    <property type="project" value="Ensembl"/>
</dbReference>
<keyword evidence="24" id="KW-0458">Lysosome</keyword>
<gene>
    <name evidence="36" type="primary">SORT1</name>
</gene>
<evidence type="ECO:0000256" key="15">
    <source>
        <dbReference type="ARBA" id="ARBA00022824"/>
    </source>
</evidence>
<evidence type="ECO:0000256" key="34">
    <source>
        <dbReference type="SAM" id="Phobius"/>
    </source>
</evidence>
<dbReference type="Gene3D" id="3.30.60.270">
    <property type="match status" value="1"/>
</dbReference>
<evidence type="ECO:0000256" key="19">
    <source>
        <dbReference type="ARBA" id="ARBA00023136"/>
    </source>
</evidence>
<dbReference type="GO" id="GO:0048406">
    <property type="term" value="F:nerve growth factor binding"/>
    <property type="evidence" value="ECO:0007669"/>
    <property type="project" value="Ensembl"/>
</dbReference>
<dbReference type="GO" id="GO:0099558">
    <property type="term" value="P:maintenance of synapse structure"/>
    <property type="evidence" value="ECO:0007669"/>
    <property type="project" value="Ensembl"/>
</dbReference>
<proteinExistence type="inferred from homology"/>
<dbReference type="GO" id="GO:0010468">
    <property type="term" value="P:regulation of gene expression"/>
    <property type="evidence" value="ECO:0007669"/>
    <property type="project" value="Ensembl"/>
</dbReference>
<dbReference type="GO" id="GO:0005765">
    <property type="term" value="C:lysosomal membrane"/>
    <property type="evidence" value="ECO:0007669"/>
    <property type="project" value="UniProtKB-SubCell"/>
</dbReference>
<keyword evidence="16" id="KW-0892">Osteogenesis</keyword>
<keyword evidence="4" id="KW-0813">Transport</keyword>
<dbReference type="GO" id="GO:0008625">
    <property type="term" value="P:extrinsic apoptotic signaling pathway via death domain receptors"/>
    <property type="evidence" value="ECO:0007669"/>
    <property type="project" value="Ensembl"/>
</dbReference>
<evidence type="ECO:0000256" key="22">
    <source>
        <dbReference type="ARBA" id="ARBA00023170"/>
    </source>
</evidence>
<dbReference type="GO" id="GO:0005769">
    <property type="term" value="C:early endosome"/>
    <property type="evidence" value="ECO:0007669"/>
    <property type="project" value="Ensembl"/>
</dbReference>
<keyword evidence="6" id="KW-1003">Cell membrane</keyword>
<dbReference type="GO" id="GO:0014902">
    <property type="term" value="P:myotube differentiation"/>
    <property type="evidence" value="ECO:0007669"/>
    <property type="project" value="Ensembl"/>
</dbReference>
<evidence type="ECO:0000259" key="35">
    <source>
        <dbReference type="SMART" id="SM00602"/>
    </source>
</evidence>
<evidence type="ECO:0000256" key="12">
    <source>
        <dbReference type="ARBA" id="ARBA00022737"/>
    </source>
</evidence>
<reference evidence="36" key="1">
    <citation type="submission" date="2016-12" db="EMBL/GenBank/DDBJ databases">
        <title>Mouse lemur reference genome and diversity panel.</title>
        <authorList>
            <person name="Harris R."/>
            <person name="Larsen P."/>
            <person name="Liu Y."/>
            <person name="Hughes D.S."/>
            <person name="Murali S."/>
            <person name="Raveendran M."/>
            <person name="Korchina V."/>
            <person name="Wang M."/>
            <person name="Jhangiani S."/>
            <person name="Bandaranaike D."/>
            <person name="Bellair M."/>
            <person name="Blankenburg K."/>
            <person name="Chao H."/>
            <person name="Dahdouli M."/>
            <person name="Dinh H."/>
            <person name="Doddapaneni H."/>
            <person name="English A."/>
            <person name="Firestine M."/>
            <person name="Gnanaolivu R."/>
            <person name="Gross S."/>
            <person name="Hernandez B."/>
            <person name="Javaid M."/>
            <person name="Jayaseelan J."/>
            <person name="Jones J."/>
            <person name="Khan Z."/>
            <person name="Kovar C."/>
            <person name="Kurapati P."/>
            <person name="Le B."/>
            <person name="Lee S."/>
            <person name="Li M."/>
            <person name="Mathew T."/>
            <person name="Narasimhan A."/>
            <person name="Ngo D."/>
            <person name="Nguyen L."/>
            <person name="Okwuonu G."/>
            <person name="Ongeri F."/>
            <person name="Osuji N."/>
            <person name="Pu L.-L."/>
            <person name="Puazo M."/>
            <person name="Quiroz J."/>
            <person name="Raj R."/>
            <person name="Rajbhandari K."/>
            <person name="Reid J.G."/>
            <person name="Santibanez J."/>
            <person name="Sexton D."/>
            <person name="Skinner E."/>
            <person name="Vee V."/>
            <person name="Weissenberger G."/>
            <person name="Wu Y."/>
            <person name="Xin Y."/>
            <person name="Han Y."/>
            <person name="Campbell C."/>
            <person name="Brown A."/>
            <person name="Sullivan B."/>
            <person name="Shelton J."/>
            <person name="Brown S."/>
            <person name="Dudchenko O."/>
            <person name="Machol I."/>
            <person name="Durand N."/>
            <person name="Shamim M."/>
            <person name="Lieberman A."/>
            <person name="Muzny D.M."/>
            <person name="Richards S."/>
            <person name="Yoder A."/>
            <person name="Worley K.C."/>
            <person name="Rogers J."/>
            <person name="Gibbs R.A."/>
        </authorList>
    </citation>
    <scope>NUCLEOTIDE SEQUENCE [LARGE SCALE GENOMIC DNA]</scope>
</reference>
<dbReference type="GO" id="GO:0008333">
    <property type="term" value="P:endosome to lysosome transport"/>
    <property type="evidence" value="ECO:0007669"/>
    <property type="project" value="Ensembl"/>
</dbReference>
<dbReference type="Gene3D" id="2.10.70.80">
    <property type="match status" value="1"/>
</dbReference>
<dbReference type="GO" id="GO:0030140">
    <property type="term" value="C:trans-Golgi network transport vesicle"/>
    <property type="evidence" value="ECO:0007669"/>
    <property type="project" value="Ensembl"/>
</dbReference>
<dbReference type="GO" id="GO:0031965">
    <property type="term" value="C:nuclear membrane"/>
    <property type="evidence" value="ECO:0007669"/>
    <property type="project" value="UniProtKB-SubCell"/>
</dbReference>
<keyword evidence="19 34" id="KW-0472">Membrane</keyword>
<dbReference type="GO" id="GO:0032509">
    <property type="term" value="P:endosome transport via multivesicular body sorting pathway"/>
    <property type="evidence" value="ECO:0007669"/>
    <property type="project" value="Ensembl"/>
</dbReference>
<protein>
    <recommendedName>
        <fullName evidence="31">Sortilin</fullName>
    </recommendedName>
    <alternativeName>
        <fullName evidence="32">Neurotensin receptor 3</fullName>
    </alternativeName>
</protein>
<evidence type="ECO:0000256" key="33">
    <source>
        <dbReference type="SAM" id="MobiDB-lite"/>
    </source>
</evidence>
<evidence type="ECO:0000256" key="3">
    <source>
        <dbReference type="ARBA" id="ARBA00004530"/>
    </source>
</evidence>
<feature type="region of interest" description="Disordered" evidence="33">
    <location>
        <begin position="881"/>
        <end position="920"/>
    </location>
</feature>
<evidence type="ECO:0000256" key="31">
    <source>
        <dbReference type="ARBA" id="ARBA00068731"/>
    </source>
</evidence>
<dbReference type="GO" id="GO:0032868">
    <property type="term" value="P:response to insulin"/>
    <property type="evidence" value="ECO:0007669"/>
    <property type="project" value="Ensembl"/>
</dbReference>
<dbReference type="GO" id="GO:0010465">
    <property type="term" value="F:nerve growth factor receptor activity"/>
    <property type="evidence" value="ECO:0007669"/>
    <property type="project" value="Ensembl"/>
</dbReference>
<dbReference type="GO" id="GO:0032580">
    <property type="term" value="C:Golgi cisterna membrane"/>
    <property type="evidence" value="ECO:0007669"/>
    <property type="project" value="UniProtKB-SubCell"/>
</dbReference>
<reference evidence="36" key="3">
    <citation type="submission" date="2025-09" db="UniProtKB">
        <authorList>
            <consortium name="Ensembl"/>
        </authorList>
    </citation>
    <scope>IDENTIFICATION</scope>
</reference>
<dbReference type="GO" id="GO:0005886">
    <property type="term" value="C:plasma membrane"/>
    <property type="evidence" value="ECO:0007669"/>
    <property type="project" value="UniProtKB-SubCell"/>
</dbReference>
<dbReference type="GO" id="GO:0048471">
    <property type="term" value="C:perinuclear region of cytoplasm"/>
    <property type="evidence" value="ECO:0007669"/>
    <property type="project" value="Ensembl"/>
</dbReference>
<dbReference type="GO" id="GO:0007218">
    <property type="term" value="P:neuropeptide signaling pathway"/>
    <property type="evidence" value="ECO:0007669"/>
    <property type="project" value="Ensembl"/>
</dbReference>
<evidence type="ECO:0000256" key="8">
    <source>
        <dbReference type="ARBA" id="ARBA00022583"/>
    </source>
</evidence>
<evidence type="ECO:0000256" key="7">
    <source>
        <dbReference type="ARBA" id="ARBA00022553"/>
    </source>
</evidence>
<keyword evidence="37" id="KW-1185">Reference proteome</keyword>
<dbReference type="GO" id="GO:0046323">
    <property type="term" value="P:D-glucose import"/>
    <property type="evidence" value="ECO:0007669"/>
    <property type="project" value="Ensembl"/>
</dbReference>
<dbReference type="InterPro" id="IPR031778">
    <property type="entry name" value="Sortilin_N"/>
</dbReference>
<keyword evidence="25" id="KW-0539">Nucleus</keyword>
<dbReference type="FunFam" id="3.30.60.270:FF:000004">
    <property type="entry name" value="Sortilin"/>
    <property type="match status" value="1"/>
</dbReference>
<feature type="region of interest" description="Disordered" evidence="33">
    <location>
        <begin position="1"/>
        <end position="98"/>
    </location>
</feature>
<dbReference type="KEGG" id="mmur:105863980"/>
<keyword evidence="23" id="KW-0325">Glycoprotein</keyword>
<feature type="compositionally biased region" description="Polar residues" evidence="33">
    <location>
        <begin position="908"/>
        <end position="920"/>
    </location>
</feature>
<evidence type="ECO:0000256" key="6">
    <source>
        <dbReference type="ARBA" id="ARBA00022475"/>
    </source>
</evidence>
<keyword evidence="5" id="KW-0217">Developmental protein</keyword>
<dbReference type="GO" id="GO:0045599">
    <property type="term" value="P:negative regulation of fat cell differentiation"/>
    <property type="evidence" value="ECO:0007669"/>
    <property type="project" value="Ensembl"/>
</dbReference>
<evidence type="ECO:0000313" key="37">
    <source>
        <dbReference type="Proteomes" id="UP000694394"/>
    </source>
</evidence>
<keyword evidence="17 34" id="KW-1133">Transmembrane helix</keyword>
<evidence type="ECO:0000256" key="24">
    <source>
        <dbReference type="ARBA" id="ARBA00023228"/>
    </source>
</evidence>
<evidence type="ECO:0000256" key="18">
    <source>
        <dbReference type="ARBA" id="ARBA00023034"/>
    </source>
</evidence>
<dbReference type="CDD" id="cd15482">
    <property type="entry name" value="Sialidase_non-viral"/>
    <property type="match status" value="1"/>
</dbReference>
<keyword evidence="20" id="KW-0564">Palmitate</keyword>
<dbReference type="GO" id="GO:0005789">
    <property type="term" value="C:endoplasmic reticulum membrane"/>
    <property type="evidence" value="ECO:0007669"/>
    <property type="project" value="UniProtKB-SubCell"/>
</dbReference>
<dbReference type="GO" id="GO:0001503">
    <property type="term" value="P:ossification"/>
    <property type="evidence" value="ECO:0007669"/>
    <property type="project" value="UniProtKB-KW"/>
</dbReference>
<organism evidence="36 37">
    <name type="scientific">Microcebus murinus</name>
    <name type="common">Gray mouse lemur</name>
    <name type="synonym">Lemur murinus</name>
    <dbReference type="NCBI Taxonomy" id="30608"/>
    <lineage>
        <taxon>Eukaryota</taxon>
        <taxon>Metazoa</taxon>
        <taxon>Chordata</taxon>
        <taxon>Craniata</taxon>
        <taxon>Vertebrata</taxon>
        <taxon>Euteleostomi</taxon>
        <taxon>Mammalia</taxon>
        <taxon>Eutheria</taxon>
        <taxon>Euarchontoglires</taxon>
        <taxon>Primates</taxon>
        <taxon>Strepsirrhini</taxon>
        <taxon>Lemuriformes</taxon>
        <taxon>Cheirogaleidae</taxon>
        <taxon>Microcebus</taxon>
    </lineage>
</organism>
<keyword evidence="18" id="KW-0333">Golgi apparatus</keyword>
<dbReference type="InterPro" id="IPR031777">
    <property type="entry name" value="Sortilin_C"/>
</dbReference>
<keyword evidence="9" id="KW-0165">Cleavage on pair of basic residues</keyword>
<keyword evidence="22" id="KW-0675">Receptor</keyword>
<comment type="subcellular location">
    <subcellularLocation>
        <location evidence="27">Cell membrane</location>
        <topology evidence="27">Single-pass type I membrane protein</topology>
        <orientation evidence="27">Extracellular side</orientation>
    </subcellularLocation>
    <subcellularLocation>
        <location evidence="1">Endoplasmic reticulum membrane</location>
        <topology evidence="1">Single-pass type I membrane protein</topology>
    </subcellularLocation>
    <subcellularLocation>
        <location evidence="3">Endosome membrane</location>
        <topology evidence="3">Single-pass type I membrane protein</topology>
    </subcellularLocation>
    <subcellularLocation>
        <location evidence="29">Golgi apparatus</location>
        <location evidence="29">Golgi stack membrane</location>
        <topology evidence="29">Single-pass type I membrane protein</topology>
    </subcellularLocation>
    <subcellularLocation>
        <location evidence="2">Lysosome membrane</location>
        <topology evidence="2">Single-pass type I membrane protein</topology>
    </subcellularLocation>
    <subcellularLocation>
        <location evidence="28">Nucleus membrane</location>
        <topology evidence="28">Single-pass type I membrane protein</topology>
    </subcellularLocation>
</comment>
<evidence type="ECO:0000256" key="30">
    <source>
        <dbReference type="ARBA" id="ARBA00061605"/>
    </source>
</evidence>
<dbReference type="AlphaFoldDB" id="A0A8C5XUM2"/>
<dbReference type="GO" id="GO:0006622">
    <property type="term" value="P:protein targeting to lysosome"/>
    <property type="evidence" value="ECO:0007669"/>
    <property type="project" value="Ensembl"/>
</dbReference>
<dbReference type="InterPro" id="IPR006581">
    <property type="entry name" value="VPS10"/>
</dbReference>
<dbReference type="FunFam" id="2.130.10.10:FF:000802">
    <property type="entry name" value="Sortilin"/>
    <property type="match status" value="1"/>
</dbReference>
<dbReference type="Pfam" id="PF15902">
    <property type="entry name" value="Sortilin-Vps10"/>
    <property type="match status" value="1"/>
</dbReference>
<dbReference type="FunFam" id="2.10.70.80:FF:000003">
    <property type="entry name" value="Sortilin"/>
    <property type="match status" value="1"/>
</dbReference>
<reference evidence="36" key="2">
    <citation type="submission" date="2025-08" db="UniProtKB">
        <authorList>
            <consortium name="Ensembl"/>
        </authorList>
    </citation>
    <scope>IDENTIFICATION</scope>
</reference>
<keyword evidence="7" id="KW-0597">Phosphoprotein</keyword>
<feature type="compositionally biased region" description="Polar residues" evidence="33">
    <location>
        <begin position="52"/>
        <end position="62"/>
    </location>
</feature>
<keyword evidence="15" id="KW-0256">Endoplasmic reticulum</keyword>
<keyword evidence="10 34" id="KW-0812">Transmembrane</keyword>
<dbReference type="InterPro" id="IPR015943">
    <property type="entry name" value="WD40/YVTN_repeat-like_dom_sf"/>
</dbReference>
<keyword evidence="11" id="KW-0732">Signal</keyword>
<feature type="domain" description="VPS10" evidence="35">
    <location>
        <begin position="268"/>
        <end position="880"/>
    </location>
</feature>
<evidence type="ECO:0000256" key="27">
    <source>
        <dbReference type="ARBA" id="ARBA00037814"/>
    </source>
</evidence>
<dbReference type="GO" id="GO:1905394">
    <property type="term" value="F:retromer complex binding"/>
    <property type="evidence" value="ECO:0007669"/>
    <property type="project" value="Ensembl"/>
</dbReference>
<dbReference type="InterPro" id="IPR050310">
    <property type="entry name" value="VPS10-sortilin"/>
</dbReference>
<evidence type="ECO:0000256" key="29">
    <source>
        <dbReference type="ARBA" id="ARBA00060431"/>
    </source>
</evidence>
<dbReference type="GO" id="GO:0005829">
    <property type="term" value="C:cytosol"/>
    <property type="evidence" value="ECO:0007669"/>
    <property type="project" value="Ensembl"/>
</dbReference>
<evidence type="ECO:0000256" key="16">
    <source>
        <dbReference type="ARBA" id="ARBA00022855"/>
    </source>
</evidence>
<feature type="transmembrane region" description="Helical" evidence="34">
    <location>
        <begin position="925"/>
        <end position="946"/>
    </location>
</feature>
<evidence type="ECO:0000256" key="14">
    <source>
        <dbReference type="ARBA" id="ARBA00022782"/>
    </source>
</evidence>
<dbReference type="GO" id="GO:0016050">
    <property type="term" value="P:vesicle organization"/>
    <property type="evidence" value="ECO:0007669"/>
    <property type="project" value="Ensembl"/>
</dbReference>
<evidence type="ECO:0000256" key="2">
    <source>
        <dbReference type="ARBA" id="ARBA00004352"/>
    </source>
</evidence>
<evidence type="ECO:0000256" key="5">
    <source>
        <dbReference type="ARBA" id="ARBA00022473"/>
    </source>
</evidence>
<evidence type="ECO:0000256" key="13">
    <source>
        <dbReference type="ARBA" id="ARBA00022753"/>
    </source>
</evidence>
<keyword evidence="26" id="KW-0449">Lipoprotein</keyword>
<keyword evidence="13" id="KW-0967">Endosome</keyword>
<dbReference type="GO" id="GO:0006895">
    <property type="term" value="P:Golgi to endosome transport"/>
    <property type="evidence" value="ECO:0007669"/>
    <property type="project" value="Ensembl"/>
</dbReference>
<name>A0A8C5XUM2_MICMU</name>
<evidence type="ECO:0000256" key="32">
    <source>
        <dbReference type="ARBA" id="ARBA00080429"/>
    </source>
</evidence>
<evidence type="ECO:0000313" key="36">
    <source>
        <dbReference type="Ensembl" id="ENSMICP00000041442.1"/>
    </source>
</evidence>
<dbReference type="EMBL" id="ABDC03002903">
    <property type="status" value="NOT_ANNOTATED_CDS"/>
    <property type="molecule type" value="Genomic_DNA"/>
</dbReference>
<evidence type="ECO:0000256" key="21">
    <source>
        <dbReference type="ARBA" id="ARBA00023157"/>
    </source>
</evidence>
<keyword evidence="21" id="KW-1015">Disulfide bond</keyword>
<dbReference type="SUPFAM" id="SSF110296">
    <property type="entry name" value="Oligoxyloglucan reducing end-specific cellobiohydrolase"/>
    <property type="match status" value="1"/>
</dbReference>
<dbReference type="GO" id="GO:0019899">
    <property type="term" value="F:enzyme binding"/>
    <property type="evidence" value="ECO:0007669"/>
    <property type="project" value="Ensembl"/>
</dbReference>
<dbReference type="Pfam" id="PF15901">
    <property type="entry name" value="Sortilin_C"/>
    <property type="match status" value="1"/>
</dbReference>
<dbReference type="EMBL" id="ABDC03002904">
    <property type="status" value="NOT_ANNOTATED_CDS"/>
    <property type="molecule type" value="Genomic_DNA"/>
</dbReference>
<dbReference type="GO" id="GO:0030379">
    <property type="term" value="F:neurotensin receptor activity, non-G protein-coupled"/>
    <property type="evidence" value="ECO:0007669"/>
    <property type="project" value="Ensembl"/>
</dbReference>
<evidence type="ECO:0000256" key="10">
    <source>
        <dbReference type="ARBA" id="ARBA00022692"/>
    </source>
</evidence>
<dbReference type="PANTHER" id="PTHR12106:SF23">
    <property type="entry name" value="SORTILIN"/>
    <property type="match status" value="1"/>
</dbReference>
<comment type="similarity">
    <text evidence="30">Belongs to the VPS10-related sortilin family. SORT1 subfamily.</text>
</comment>
<dbReference type="SMART" id="SM00602">
    <property type="entry name" value="VPS10"/>
    <property type="match status" value="1"/>
</dbReference>
<evidence type="ECO:0000256" key="25">
    <source>
        <dbReference type="ARBA" id="ARBA00023242"/>
    </source>
</evidence>
<evidence type="ECO:0000256" key="17">
    <source>
        <dbReference type="ARBA" id="ARBA00022989"/>
    </source>
</evidence>